<organism evidence="6 7">
    <name type="scientific">Sarcoptes scabiei</name>
    <name type="common">Itch mite</name>
    <name type="synonym">Acarus scabiei</name>
    <dbReference type="NCBI Taxonomy" id="52283"/>
    <lineage>
        <taxon>Eukaryota</taxon>
        <taxon>Metazoa</taxon>
        <taxon>Ecdysozoa</taxon>
        <taxon>Arthropoda</taxon>
        <taxon>Chelicerata</taxon>
        <taxon>Arachnida</taxon>
        <taxon>Acari</taxon>
        <taxon>Acariformes</taxon>
        <taxon>Sarcoptiformes</taxon>
        <taxon>Astigmata</taxon>
        <taxon>Psoroptidia</taxon>
        <taxon>Sarcoptoidea</taxon>
        <taxon>Sarcoptidae</taxon>
        <taxon>Sarcoptinae</taxon>
        <taxon>Sarcoptes</taxon>
    </lineage>
</organism>
<dbReference type="InterPro" id="IPR000237">
    <property type="entry name" value="GRIP_dom"/>
</dbReference>
<dbReference type="PANTHER" id="PTHR23157:SF25">
    <property type="entry name" value="GRIP AND COILED-COIL DOMAIN-CONTAINING PROTEIN 1"/>
    <property type="match status" value="1"/>
</dbReference>
<dbReference type="InterPro" id="IPR032023">
    <property type="entry name" value="GCC2_Rab_bind"/>
</dbReference>
<evidence type="ECO:0000256" key="1">
    <source>
        <dbReference type="ARBA" id="ARBA00004184"/>
    </source>
</evidence>
<dbReference type="EMBL" id="JXLN01015549">
    <property type="protein sequence ID" value="KPM10630.1"/>
    <property type="molecule type" value="Genomic_DNA"/>
</dbReference>
<dbReference type="Proteomes" id="UP000616769">
    <property type="component" value="Unassembled WGS sequence"/>
</dbReference>
<dbReference type="OrthoDB" id="1926336at2759"/>
<dbReference type="GO" id="GO:0005794">
    <property type="term" value="C:Golgi apparatus"/>
    <property type="evidence" value="ECO:0007669"/>
    <property type="project" value="TreeGrafter"/>
</dbReference>
<keyword evidence="4" id="KW-0175">Coiled coil</keyword>
<evidence type="ECO:0000313" key="7">
    <source>
        <dbReference type="Proteomes" id="UP000616769"/>
    </source>
</evidence>
<gene>
    <name evidence="6" type="ORF">QR98_0091900</name>
</gene>
<dbReference type="PROSITE" id="PS50913">
    <property type="entry name" value="GRIP"/>
    <property type="match status" value="1"/>
</dbReference>
<dbReference type="PANTHER" id="PTHR23157">
    <property type="entry name" value="GRIP AND COILED-COIL DOMAIN-CONTAINING PROTEIN 1"/>
    <property type="match status" value="1"/>
</dbReference>
<reference evidence="6 7" key="1">
    <citation type="journal article" date="2015" name="Parasit. Vectors">
        <title>Draft genome of the scabies mite.</title>
        <authorList>
            <person name="Rider S.D.Jr."/>
            <person name="Morgan M.S."/>
            <person name="Arlian L.G."/>
        </authorList>
    </citation>
    <scope>NUCLEOTIDE SEQUENCE [LARGE SCALE GENOMIC DNA]</scope>
    <source>
        <strain evidence="6">Arlian Lab</strain>
    </source>
</reference>
<comment type="caution">
    <text evidence="6">The sequence shown here is derived from an EMBL/GenBank/DDBJ whole genome shotgun (WGS) entry which is preliminary data.</text>
</comment>
<keyword evidence="3" id="KW-0963">Cytoplasm</keyword>
<evidence type="ECO:0000256" key="5">
    <source>
        <dbReference type="ARBA" id="ARBA00023136"/>
    </source>
</evidence>
<protein>
    <submittedName>
        <fullName evidence="6">GRIP domain containing protein</fullName>
    </submittedName>
</protein>
<keyword evidence="5" id="KW-0472">Membrane</keyword>
<comment type="subcellular location">
    <subcellularLocation>
        <location evidence="2">Cytoplasm</location>
    </subcellularLocation>
    <subcellularLocation>
        <location evidence="1">Endomembrane system</location>
        <topology evidence="1">Peripheral membrane protein</topology>
    </subcellularLocation>
</comment>
<dbReference type="VEuPathDB" id="VectorBase:SSCA004616"/>
<sequence length="504" mass="58903">MSVVEIQSPNSHEIQELDNSEDIKKLQQKLVENEDKLLKFKSFICTLRNERNSLREKVSEQAQTIEQLQKQIKKSSTNQLFQNYQTLQHEYDNCQDDIEKYKKTTKNLESNLLKCQEEKEQLEVLTKKQNNDIDNLKKELKKQKTKLENQKDSIHNLESKIIILESQVNDGQIKVQNYETNAEEIKQLAKELKSKEDQIQTLTKSINEQSARIEQYKNQIDSNQESLEKFERLKTDHSNLQSNFDEQKILIEKNEKKISMFNEIENELKSKIDQLKSNLESKELVCSEKIAALELDNVSLQNRLNQNEIDLQNNKKKFDEYRSKVSNVLKANQINNCDFNRTLESLNSKIDNLEDENSSFQSNVSSLEKNFLETILSNTNDLGPSKSSSTINGFGGLTVDNLTHLLEESETSISLLTEQNRMLKEEIRRLHRNIDRLDIANNLEYLKNILLKFLTIKRHDEKEQLIGVLTTILKLTSEESAVFREFIPDNLNKSANSWNLWQWS</sequence>
<name>A0A132AJK1_SARSC</name>
<accession>A0A132AJK1</accession>
<evidence type="ECO:0000256" key="3">
    <source>
        <dbReference type="ARBA" id="ARBA00022490"/>
    </source>
</evidence>
<dbReference type="Gene3D" id="1.10.220.60">
    <property type="entry name" value="GRIP domain"/>
    <property type="match status" value="1"/>
</dbReference>
<dbReference type="InterPro" id="IPR051952">
    <property type="entry name" value="Golgi-autophagy_related"/>
</dbReference>
<dbReference type="Gene3D" id="1.10.287.1490">
    <property type="match status" value="2"/>
</dbReference>
<dbReference type="Pfam" id="PF01465">
    <property type="entry name" value="GRIP"/>
    <property type="match status" value="1"/>
</dbReference>
<dbReference type="Pfam" id="PF16704">
    <property type="entry name" value="Rab_bind"/>
    <property type="match status" value="1"/>
</dbReference>
<evidence type="ECO:0000256" key="2">
    <source>
        <dbReference type="ARBA" id="ARBA00004496"/>
    </source>
</evidence>
<proteinExistence type="predicted"/>
<evidence type="ECO:0000256" key="4">
    <source>
        <dbReference type="ARBA" id="ARBA00023054"/>
    </source>
</evidence>
<evidence type="ECO:0000313" key="6">
    <source>
        <dbReference type="EMBL" id="KPM10630.1"/>
    </source>
</evidence>
<dbReference type="SMART" id="SM00755">
    <property type="entry name" value="Grip"/>
    <property type="match status" value="1"/>
</dbReference>
<dbReference type="AlphaFoldDB" id="A0A132AJK1"/>